<keyword evidence="2" id="KW-0677">Repeat</keyword>
<comment type="caution">
    <text evidence="3">The sequence shown here is derived from an EMBL/GenBank/DDBJ whole genome shotgun (WGS) entry which is preliminary data.</text>
</comment>
<organism evidence="3 4">
    <name type="scientific">Lactococcus lactis</name>
    <dbReference type="NCBI Taxonomy" id="1358"/>
    <lineage>
        <taxon>Bacteria</taxon>
        <taxon>Bacillati</taxon>
        <taxon>Bacillota</taxon>
        <taxon>Bacilli</taxon>
        <taxon>Lactobacillales</taxon>
        <taxon>Streptococcaceae</taxon>
        <taxon>Lactococcus</taxon>
    </lineage>
</organism>
<gene>
    <name evidence="3" type="ORF">GTP08_10350</name>
</gene>
<dbReference type="InterPro" id="IPR050179">
    <property type="entry name" value="Trans_hexapeptide_repeat"/>
</dbReference>
<dbReference type="PROSITE" id="PS00101">
    <property type="entry name" value="HEXAPEP_TRANSFERASES"/>
    <property type="match status" value="1"/>
</dbReference>
<name>A0A6M0M9M8_9LACT</name>
<dbReference type="GO" id="GO:0016740">
    <property type="term" value="F:transferase activity"/>
    <property type="evidence" value="ECO:0007669"/>
    <property type="project" value="UniProtKB-KW"/>
</dbReference>
<dbReference type="InterPro" id="IPR011004">
    <property type="entry name" value="Trimer_LpxA-like_sf"/>
</dbReference>
<dbReference type="PANTHER" id="PTHR43300:SF11">
    <property type="entry name" value="ACETYLTRANSFERASE RV3034C-RELATED"/>
    <property type="match status" value="1"/>
</dbReference>
<protein>
    <submittedName>
        <fullName evidence="3">Antibiotic acetyltransferase</fullName>
    </submittedName>
</protein>
<evidence type="ECO:0000256" key="2">
    <source>
        <dbReference type="ARBA" id="ARBA00022737"/>
    </source>
</evidence>
<evidence type="ECO:0000313" key="4">
    <source>
        <dbReference type="Proteomes" id="UP000477402"/>
    </source>
</evidence>
<dbReference type="EMBL" id="WWDJ01000097">
    <property type="protein sequence ID" value="NEX56067.1"/>
    <property type="molecule type" value="Genomic_DNA"/>
</dbReference>
<dbReference type="SUPFAM" id="SSF51161">
    <property type="entry name" value="Trimeric LpxA-like enzymes"/>
    <property type="match status" value="1"/>
</dbReference>
<reference evidence="3 4" key="1">
    <citation type="submission" date="2019-12" db="EMBL/GenBank/DDBJ databases">
        <title>Draft Genome Sequences of L. lactis strains MS22333, MS22334, MS22336, and MS22337, Isolated from Spontaneous Fermented Camel Milk in Ethiopia.</title>
        <authorList>
            <person name="Bragason E."/>
            <person name="Hansen E.B."/>
            <person name="Guya M.E."/>
            <person name="Berhe T."/>
        </authorList>
    </citation>
    <scope>NUCLEOTIDE SEQUENCE [LARGE SCALE GENOMIC DNA]</scope>
    <source>
        <strain evidence="3 4">MS22336</strain>
    </source>
</reference>
<dbReference type="Proteomes" id="UP000477402">
    <property type="component" value="Unassembled WGS sequence"/>
</dbReference>
<dbReference type="InterPro" id="IPR018357">
    <property type="entry name" value="Hexapep_transf_CS"/>
</dbReference>
<dbReference type="Pfam" id="PF00132">
    <property type="entry name" value="Hexapep"/>
    <property type="match status" value="1"/>
</dbReference>
<dbReference type="PANTHER" id="PTHR43300">
    <property type="entry name" value="ACETYLTRANSFERASE"/>
    <property type="match status" value="1"/>
</dbReference>
<dbReference type="AlphaFoldDB" id="A0A6M0M9M8"/>
<evidence type="ECO:0000313" key="3">
    <source>
        <dbReference type="EMBL" id="NEX56067.1"/>
    </source>
</evidence>
<evidence type="ECO:0000256" key="1">
    <source>
        <dbReference type="ARBA" id="ARBA00022679"/>
    </source>
</evidence>
<keyword evidence="1 3" id="KW-0808">Transferase</keyword>
<dbReference type="CDD" id="cd03349">
    <property type="entry name" value="LbH_XAT"/>
    <property type="match status" value="1"/>
</dbReference>
<dbReference type="Gene3D" id="2.160.10.10">
    <property type="entry name" value="Hexapeptide repeat proteins"/>
    <property type="match status" value="1"/>
</dbReference>
<proteinExistence type="predicted"/>
<accession>A0A6M0M9M8</accession>
<dbReference type="InterPro" id="IPR001451">
    <property type="entry name" value="Hexapep"/>
</dbReference>
<sequence length="163" mass="18327">MLKIGNFCSIADKVTFMLGLDHPTNLISTYPFKNYFFNGISAISKGDIVLDDDVWIGYNVTILSGVHIGQGAIVAAGAVVTKDVPPYAIIGGVPDKIIKYRFSPNVIEQLLQLDYSQLTDKLIHDHKNELSMQIDHMSPQEIENLFSWFPKKKVDHHSVNRNR</sequence>